<evidence type="ECO:0000256" key="1">
    <source>
        <dbReference type="SAM" id="MobiDB-lite"/>
    </source>
</evidence>
<reference evidence="3" key="1">
    <citation type="submission" date="2023-10" db="EMBL/GenBank/DDBJ databases">
        <title>Genome assembly of Pristionchus species.</title>
        <authorList>
            <person name="Yoshida K."/>
            <person name="Sommer R.J."/>
        </authorList>
    </citation>
    <scope>NUCLEOTIDE SEQUENCE</scope>
    <source>
        <strain evidence="3">RS5133</strain>
    </source>
</reference>
<name>A0AAV5VCA9_9BILA</name>
<feature type="region of interest" description="Disordered" evidence="1">
    <location>
        <begin position="106"/>
        <end position="132"/>
    </location>
</feature>
<feature type="compositionally biased region" description="Basic and acidic residues" evidence="1">
    <location>
        <begin position="106"/>
        <end position="115"/>
    </location>
</feature>
<comment type="caution">
    <text evidence="3">The sequence shown here is derived from an EMBL/GenBank/DDBJ whole genome shotgun (WGS) entry which is preliminary data.</text>
</comment>
<dbReference type="Proteomes" id="UP001432322">
    <property type="component" value="Unassembled WGS sequence"/>
</dbReference>
<protein>
    <submittedName>
        <fullName evidence="3">Uncharacterized protein</fullName>
    </submittedName>
</protein>
<feature type="signal peptide" evidence="2">
    <location>
        <begin position="1"/>
        <end position="20"/>
    </location>
</feature>
<evidence type="ECO:0000256" key="2">
    <source>
        <dbReference type="SAM" id="SignalP"/>
    </source>
</evidence>
<keyword evidence="2" id="KW-0732">Signal</keyword>
<feature type="compositionally biased region" description="Polar residues" evidence="1">
    <location>
        <begin position="116"/>
        <end position="126"/>
    </location>
</feature>
<proteinExistence type="predicted"/>
<keyword evidence="4" id="KW-1185">Reference proteome</keyword>
<evidence type="ECO:0000313" key="4">
    <source>
        <dbReference type="Proteomes" id="UP001432322"/>
    </source>
</evidence>
<organism evidence="3 4">
    <name type="scientific">Pristionchus fissidentatus</name>
    <dbReference type="NCBI Taxonomy" id="1538716"/>
    <lineage>
        <taxon>Eukaryota</taxon>
        <taxon>Metazoa</taxon>
        <taxon>Ecdysozoa</taxon>
        <taxon>Nematoda</taxon>
        <taxon>Chromadorea</taxon>
        <taxon>Rhabditida</taxon>
        <taxon>Rhabditina</taxon>
        <taxon>Diplogasteromorpha</taxon>
        <taxon>Diplogasteroidea</taxon>
        <taxon>Neodiplogasteridae</taxon>
        <taxon>Pristionchus</taxon>
    </lineage>
</organism>
<evidence type="ECO:0000313" key="3">
    <source>
        <dbReference type="EMBL" id="GMT16356.1"/>
    </source>
</evidence>
<accession>A0AAV5VCA9</accession>
<dbReference type="EMBL" id="BTSY01000002">
    <property type="protein sequence ID" value="GMT16356.1"/>
    <property type="molecule type" value="Genomic_DNA"/>
</dbReference>
<dbReference type="AlphaFoldDB" id="A0AAV5VCA9"/>
<gene>
    <name evidence="3" type="ORF">PFISCL1PPCAC_7653</name>
</gene>
<feature type="chain" id="PRO_5043910449" evidence="2">
    <location>
        <begin position="21"/>
        <end position="269"/>
    </location>
</feature>
<sequence length="269" mass="29073">RMQVFLLFSAALVAASTVSAQQLCPILEKPLTGGEKFSLSLRLAEFMINNMTEPDCKFVVPHTRMNLGELHAILRSNQERDVDLRRDLYGKLEAERLEHGTCKTELAEAKAKNKPDASTSTSNNGAQAKPKAVKGLTGTLSFDALNGAGMMVTEKTPLKIDNITPDSFQATFTIKKGASITDDTEFTIVVPYPKATGDPVVITEKPVANGQSQTKNSISGTLTATVTTTASDETWKLEGEVAIANNEDPLGTKKNTQKVSIELDVTRET</sequence>
<feature type="non-terminal residue" evidence="3">
    <location>
        <position position="1"/>
    </location>
</feature>